<evidence type="ECO:0000313" key="2">
    <source>
        <dbReference type="Proteomes" id="UP001303473"/>
    </source>
</evidence>
<reference evidence="2" key="1">
    <citation type="journal article" date="2023" name="Mol. Phylogenet. Evol.">
        <title>Genome-scale phylogeny and comparative genomics of the fungal order Sordariales.</title>
        <authorList>
            <person name="Hensen N."/>
            <person name="Bonometti L."/>
            <person name="Westerberg I."/>
            <person name="Brannstrom I.O."/>
            <person name="Guillou S."/>
            <person name="Cros-Aarteil S."/>
            <person name="Calhoun S."/>
            <person name="Haridas S."/>
            <person name="Kuo A."/>
            <person name="Mondo S."/>
            <person name="Pangilinan J."/>
            <person name="Riley R."/>
            <person name="LaButti K."/>
            <person name="Andreopoulos B."/>
            <person name="Lipzen A."/>
            <person name="Chen C."/>
            <person name="Yan M."/>
            <person name="Daum C."/>
            <person name="Ng V."/>
            <person name="Clum A."/>
            <person name="Steindorff A."/>
            <person name="Ohm R.A."/>
            <person name="Martin F."/>
            <person name="Silar P."/>
            <person name="Natvig D.O."/>
            <person name="Lalanne C."/>
            <person name="Gautier V."/>
            <person name="Ament-Velasquez S.L."/>
            <person name="Kruys A."/>
            <person name="Hutchinson M.I."/>
            <person name="Powell A.J."/>
            <person name="Barry K."/>
            <person name="Miller A.N."/>
            <person name="Grigoriev I.V."/>
            <person name="Debuchy R."/>
            <person name="Gladieux P."/>
            <person name="Hiltunen Thoren M."/>
            <person name="Johannesson H."/>
        </authorList>
    </citation>
    <scope>NUCLEOTIDE SEQUENCE [LARGE SCALE GENOMIC DNA]</scope>
    <source>
        <strain evidence="2">CBS 340.73</strain>
    </source>
</reference>
<protein>
    <submittedName>
        <fullName evidence="1">Uncharacterized protein</fullName>
    </submittedName>
</protein>
<sequence length="66" mass="7110">MALDLQDQALIRAAAAAGIPWIIPTEFGSDVQNEKFLAEVPLYASQRCISGPRQGTGSQQLHRSGE</sequence>
<name>A0AAN6N3K8_9PEZI</name>
<gene>
    <name evidence="1" type="ORF">QBC46DRAFT_391903</name>
</gene>
<comment type="caution">
    <text evidence="1">The sequence shown here is derived from an EMBL/GenBank/DDBJ whole genome shotgun (WGS) entry which is preliminary data.</text>
</comment>
<dbReference type="EMBL" id="MU853846">
    <property type="protein sequence ID" value="KAK3937754.1"/>
    <property type="molecule type" value="Genomic_DNA"/>
</dbReference>
<proteinExistence type="predicted"/>
<dbReference type="Proteomes" id="UP001303473">
    <property type="component" value="Unassembled WGS sequence"/>
</dbReference>
<evidence type="ECO:0000313" key="1">
    <source>
        <dbReference type="EMBL" id="KAK3937754.1"/>
    </source>
</evidence>
<accession>A0AAN6N3K8</accession>
<dbReference type="AlphaFoldDB" id="A0AAN6N3K8"/>
<organism evidence="1 2">
    <name type="scientific">Diplogelasinospora grovesii</name>
    <dbReference type="NCBI Taxonomy" id="303347"/>
    <lineage>
        <taxon>Eukaryota</taxon>
        <taxon>Fungi</taxon>
        <taxon>Dikarya</taxon>
        <taxon>Ascomycota</taxon>
        <taxon>Pezizomycotina</taxon>
        <taxon>Sordariomycetes</taxon>
        <taxon>Sordariomycetidae</taxon>
        <taxon>Sordariales</taxon>
        <taxon>Diplogelasinosporaceae</taxon>
        <taxon>Diplogelasinospora</taxon>
    </lineage>
</organism>
<keyword evidence="2" id="KW-1185">Reference proteome</keyword>